<keyword evidence="2" id="KW-1185">Reference proteome</keyword>
<sequence length="227" mass="25200">MATITVSPEQYIASLPSIVDRTSKQEGATKLANPNFIAIKYNAEIEDPSCCFKTAACCGCLPLCFICAPPCSYFDKERSYLYLREGSLEANTSMDNYCAPICCCCTFDDNVYVNYFDRAPYAIKGCLCPAVPKLEVYDPACMCCCIKLDCECCFGPKQVVIMPYETCCLCCPNRSCWCHNCFGCCGQPDGNPLYFNQFYPQPKNAEAFVAQAKQIIPVSQRMEGKSS</sequence>
<dbReference type="InParanoid" id="C1FG27"/>
<dbReference type="Proteomes" id="UP000002009">
    <property type="component" value="Chromosome 8"/>
</dbReference>
<dbReference type="AlphaFoldDB" id="C1FG27"/>
<organism evidence="1 2">
    <name type="scientific">Micromonas commoda (strain RCC299 / NOUM17 / CCMP2709)</name>
    <name type="common">Picoplanktonic green alga</name>
    <dbReference type="NCBI Taxonomy" id="296587"/>
    <lineage>
        <taxon>Eukaryota</taxon>
        <taxon>Viridiplantae</taxon>
        <taxon>Chlorophyta</taxon>
        <taxon>Mamiellophyceae</taxon>
        <taxon>Mamiellales</taxon>
        <taxon>Mamiellaceae</taxon>
        <taxon>Micromonas</taxon>
    </lineage>
</organism>
<evidence type="ECO:0000313" key="1">
    <source>
        <dbReference type="EMBL" id="ACO69475.1"/>
    </source>
</evidence>
<proteinExistence type="predicted"/>
<accession>C1FG27</accession>
<dbReference type="OrthoDB" id="10514510at2759"/>
<dbReference type="KEGG" id="mis:MICPUN_108778"/>
<dbReference type="RefSeq" id="XP_002508217.1">
    <property type="nucleotide sequence ID" value="XM_002508171.1"/>
</dbReference>
<reference evidence="1 2" key="1">
    <citation type="journal article" date="2009" name="Science">
        <title>Green evolution and dynamic adaptations revealed by genomes of the marine picoeukaryotes Micromonas.</title>
        <authorList>
            <person name="Worden A.Z."/>
            <person name="Lee J.H."/>
            <person name="Mock T."/>
            <person name="Rouze P."/>
            <person name="Simmons M.P."/>
            <person name="Aerts A.L."/>
            <person name="Allen A.E."/>
            <person name="Cuvelier M.L."/>
            <person name="Derelle E."/>
            <person name="Everett M.V."/>
            <person name="Foulon E."/>
            <person name="Grimwood J."/>
            <person name="Gundlach H."/>
            <person name="Henrissat B."/>
            <person name="Napoli C."/>
            <person name="McDonald S.M."/>
            <person name="Parker M.S."/>
            <person name="Rombauts S."/>
            <person name="Salamov A."/>
            <person name="Von Dassow P."/>
            <person name="Badger J.H."/>
            <person name="Coutinho P.M."/>
            <person name="Demir E."/>
            <person name="Dubchak I."/>
            <person name="Gentemann C."/>
            <person name="Eikrem W."/>
            <person name="Gready J.E."/>
            <person name="John U."/>
            <person name="Lanier W."/>
            <person name="Lindquist E.A."/>
            <person name="Lucas S."/>
            <person name="Mayer K.F."/>
            <person name="Moreau H."/>
            <person name="Not F."/>
            <person name="Otillar R."/>
            <person name="Panaud O."/>
            <person name="Pangilinan J."/>
            <person name="Paulsen I."/>
            <person name="Piegu B."/>
            <person name="Poliakov A."/>
            <person name="Robbens S."/>
            <person name="Schmutz J."/>
            <person name="Toulza E."/>
            <person name="Wyss T."/>
            <person name="Zelensky A."/>
            <person name="Zhou K."/>
            <person name="Armbrust E.V."/>
            <person name="Bhattacharya D."/>
            <person name="Goodenough U.W."/>
            <person name="Van de Peer Y."/>
            <person name="Grigoriev I.V."/>
        </authorList>
    </citation>
    <scope>NUCLEOTIDE SEQUENCE [LARGE SCALE GENOMIC DNA]</scope>
    <source>
        <strain evidence="2">RCC299 / NOUM17</strain>
    </source>
</reference>
<gene>
    <name evidence="1" type="ORF">MICPUN_108778</name>
</gene>
<dbReference type="GeneID" id="8245849"/>
<evidence type="ECO:0000313" key="2">
    <source>
        <dbReference type="Proteomes" id="UP000002009"/>
    </source>
</evidence>
<name>C1FG27_MICCC</name>
<dbReference type="EMBL" id="CP001575">
    <property type="protein sequence ID" value="ACO69475.1"/>
    <property type="molecule type" value="Genomic_DNA"/>
</dbReference>
<protein>
    <submittedName>
        <fullName evidence="1">Uncharacterized protein</fullName>
    </submittedName>
</protein>